<accession>A0A251NQR4</accession>
<dbReference type="EMBL" id="CM007656">
    <property type="protein sequence ID" value="ONI01070.1"/>
    <property type="molecule type" value="Genomic_DNA"/>
</dbReference>
<sequence>MSASIAGRSTILRAFCRATTTRRARISATPCPSIQSNFMPRRSPSSRWYILENVYECNNLIYERLDRLLRRELSSLQPLHSAIASACLISKLPALATSSEGRFVNYLSPI</sequence>
<proteinExistence type="predicted"/>
<evidence type="ECO:0000313" key="2">
    <source>
        <dbReference type="Proteomes" id="UP000006882"/>
    </source>
</evidence>
<evidence type="ECO:0000313" key="1">
    <source>
        <dbReference type="EMBL" id="ONI01070.1"/>
    </source>
</evidence>
<organism evidence="1 2">
    <name type="scientific">Prunus persica</name>
    <name type="common">Peach</name>
    <name type="synonym">Amygdalus persica</name>
    <dbReference type="NCBI Taxonomy" id="3760"/>
    <lineage>
        <taxon>Eukaryota</taxon>
        <taxon>Viridiplantae</taxon>
        <taxon>Streptophyta</taxon>
        <taxon>Embryophyta</taxon>
        <taxon>Tracheophyta</taxon>
        <taxon>Spermatophyta</taxon>
        <taxon>Magnoliopsida</taxon>
        <taxon>eudicotyledons</taxon>
        <taxon>Gunneridae</taxon>
        <taxon>Pentapetalae</taxon>
        <taxon>rosids</taxon>
        <taxon>fabids</taxon>
        <taxon>Rosales</taxon>
        <taxon>Rosaceae</taxon>
        <taxon>Amygdaloideae</taxon>
        <taxon>Amygdaleae</taxon>
        <taxon>Prunus</taxon>
    </lineage>
</organism>
<dbReference type="AlphaFoldDB" id="A0A251NQR4"/>
<name>A0A251NQR4_PRUPE</name>
<reference evidence="1 2" key="1">
    <citation type="journal article" date="2013" name="Nat. Genet.">
        <title>The high-quality draft genome of peach (Prunus persica) identifies unique patterns of genetic diversity, domestication and genome evolution.</title>
        <authorList>
            <consortium name="International Peach Genome Initiative"/>
            <person name="Verde I."/>
            <person name="Abbott A.G."/>
            <person name="Scalabrin S."/>
            <person name="Jung S."/>
            <person name="Shu S."/>
            <person name="Marroni F."/>
            <person name="Zhebentyayeva T."/>
            <person name="Dettori M.T."/>
            <person name="Grimwood J."/>
            <person name="Cattonaro F."/>
            <person name="Zuccolo A."/>
            <person name="Rossini L."/>
            <person name="Jenkins J."/>
            <person name="Vendramin E."/>
            <person name="Meisel L.A."/>
            <person name="Decroocq V."/>
            <person name="Sosinski B."/>
            <person name="Prochnik S."/>
            <person name="Mitros T."/>
            <person name="Policriti A."/>
            <person name="Cipriani G."/>
            <person name="Dondini L."/>
            <person name="Ficklin S."/>
            <person name="Goodstein D.M."/>
            <person name="Xuan P."/>
            <person name="Del Fabbro C."/>
            <person name="Aramini V."/>
            <person name="Copetti D."/>
            <person name="Gonzalez S."/>
            <person name="Horner D.S."/>
            <person name="Falchi R."/>
            <person name="Lucas S."/>
            <person name="Mica E."/>
            <person name="Maldonado J."/>
            <person name="Lazzari B."/>
            <person name="Bielenberg D."/>
            <person name="Pirona R."/>
            <person name="Miculan M."/>
            <person name="Barakat A."/>
            <person name="Testolin R."/>
            <person name="Stella A."/>
            <person name="Tartarini S."/>
            <person name="Tonutti P."/>
            <person name="Arus P."/>
            <person name="Orellana A."/>
            <person name="Wells C."/>
            <person name="Main D."/>
            <person name="Vizzotto G."/>
            <person name="Silva H."/>
            <person name="Salamini F."/>
            <person name="Schmutz J."/>
            <person name="Morgante M."/>
            <person name="Rokhsar D.S."/>
        </authorList>
    </citation>
    <scope>NUCLEOTIDE SEQUENCE [LARGE SCALE GENOMIC DNA]</scope>
    <source>
        <strain evidence="2">cv. Nemared</strain>
    </source>
</reference>
<gene>
    <name evidence="1" type="ORF">PRUPE_6G119900</name>
</gene>
<keyword evidence="2" id="KW-1185">Reference proteome</keyword>
<dbReference type="Proteomes" id="UP000006882">
    <property type="component" value="Chromosome G6"/>
</dbReference>
<dbReference type="Gramene" id="ONI01070">
    <property type="protein sequence ID" value="ONI01070"/>
    <property type="gene ID" value="PRUPE_6G119900"/>
</dbReference>
<protein>
    <submittedName>
        <fullName evidence="1">Uncharacterized protein</fullName>
    </submittedName>
</protein>